<gene>
    <name evidence="2" type="ORF">RHSIM_Rhsim02G0101400</name>
</gene>
<dbReference type="PANTHER" id="PTHR36617:SF15">
    <property type="entry name" value="REVERSE TRANSCRIPTASE ZINC-BINDING DOMAIN-CONTAINING PROTEIN"/>
    <property type="match status" value="1"/>
</dbReference>
<sequence length="269" mass="31378">MLVETQHPFIQSKFLDNIGINVGDGNSISLWKDEWLGKPCLAMLFPTIFRVIIDKQVLLSDVLRKTTAQQWEFHFRRRLYDWGKNSLNDVYEVLDGWRVMRNEDRRDTLIWKGDQSNIFSAKSMYELSKPHIETNICIDALDLVWNNVAPHKVQCFGWLVCLGKVETAEFLLRIGILQNAEAAVCKFCGRAQESSDHFLLHSEPVLEVWTITKTLSWNTCVVEKSEPNWVEVQELIKFRVAFWVPTKKGWNGYSMEDFIFRLNSMVKSL</sequence>
<dbReference type="Pfam" id="PF13966">
    <property type="entry name" value="zf-RVT"/>
    <property type="match status" value="1"/>
</dbReference>
<name>A0A834HCG1_RHOSS</name>
<dbReference type="PANTHER" id="PTHR36617">
    <property type="entry name" value="PROTEIN, PUTATIVE-RELATED"/>
    <property type="match status" value="1"/>
</dbReference>
<feature type="domain" description="Reverse transcriptase zinc-binding" evidence="1">
    <location>
        <begin position="119"/>
        <end position="209"/>
    </location>
</feature>
<evidence type="ECO:0000313" key="3">
    <source>
        <dbReference type="Proteomes" id="UP000626092"/>
    </source>
</evidence>
<keyword evidence="3" id="KW-1185">Reference proteome</keyword>
<dbReference type="InterPro" id="IPR026960">
    <property type="entry name" value="RVT-Znf"/>
</dbReference>
<comment type="caution">
    <text evidence="2">The sequence shown here is derived from an EMBL/GenBank/DDBJ whole genome shotgun (WGS) entry which is preliminary data.</text>
</comment>
<accession>A0A834HCG1</accession>
<proteinExistence type="predicted"/>
<evidence type="ECO:0000313" key="2">
    <source>
        <dbReference type="EMBL" id="KAF7151552.1"/>
    </source>
</evidence>
<dbReference type="Proteomes" id="UP000626092">
    <property type="component" value="Unassembled WGS sequence"/>
</dbReference>
<reference evidence="2" key="1">
    <citation type="submission" date="2019-11" db="EMBL/GenBank/DDBJ databases">
        <authorList>
            <person name="Liu Y."/>
            <person name="Hou J."/>
            <person name="Li T.-Q."/>
            <person name="Guan C.-H."/>
            <person name="Wu X."/>
            <person name="Wu H.-Z."/>
            <person name="Ling F."/>
            <person name="Zhang R."/>
            <person name="Shi X.-G."/>
            <person name="Ren J.-P."/>
            <person name="Chen E.-F."/>
            <person name="Sun J.-M."/>
        </authorList>
    </citation>
    <scope>NUCLEOTIDE SEQUENCE</scope>
    <source>
        <strain evidence="2">Adult_tree_wgs_1</strain>
        <tissue evidence="2">Leaves</tissue>
    </source>
</reference>
<dbReference type="AlphaFoldDB" id="A0A834HCG1"/>
<evidence type="ECO:0000259" key="1">
    <source>
        <dbReference type="Pfam" id="PF13966"/>
    </source>
</evidence>
<dbReference type="EMBL" id="WJXA01000002">
    <property type="protein sequence ID" value="KAF7151552.1"/>
    <property type="molecule type" value="Genomic_DNA"/>
</dbReference>
<organism evidence="2 3">
    <name type="scientific">Rhododendron simsii</name>
    <name type="common">Sims's rhododendron</name>
    <dbReference type="NCBI Taxonomy" id="118357"/>
    <lineage>
        <taxon>Eukaryota</taxon>
        <taxon>Viridiplantae</taxon>
        <taxon>Streptophyta</taxon>
        <taxon>Embryophyta</taxon>
        <taxon>Tracheophyta</taxon>
        <taxon>Spermatophyta</taxon>
        <taxon>Magnoliopsida</taxon>
        <taxon>eudicotyledons</taxon>
        <taxon>Gunneridae</taxon>
        <taxon>Pentapetalae</taxon>
        <taxon>asterids</taxon>
        <taxon>Ericales</taxon>
        <taxon>Ericaceae</taxon>
        <taxon>Ericoideae</taxon>
        <taxon>Rhodoreae</taxon>
        <taxon>Rhododendron</taxon>
    </lineage>
</organism>
<protein>
    <recommendedName>
        <fullName evidence="1">Reverse transcriptase zinc-binding domain-containing protein</fullName>
    </recommendedName>
</protein>
<dbReference type="OrthoDB" id="1628043at2759"/>